<protein>
    <submittedName>
        <fullName evidence="2">Uncharacterized protein</fullName>
    </submittedName>
</protein>
<accession>A0AAV1PUG4</accession>
<comment type="caution">
    <text evidence="2">The sequence shown here is derived from an EMBL/GenBank/DDBJ whole genome shotgun (WGS) entry which is preliminary data.</text>
</comment>
<sequence>MVASLKQWELQSLSQLARGRQCEANVSLPTATERERDEETDRGEWRERQRGVDRWREKDGRVEKERHGRRWTSDSRIREAEPDCLTSTTLQALKSFNNRQVLLRYHVC</sequence>
<organism evidence="2 3">
    <name type="scientific">Scomber scombrus</name>
    <name type="common">Atlantic mackerel</name>
    <name type="synonym">Scomber vernalis</name>
    <dbReference type="NCBI Taxonomy" id="13677"/>
    <lineage>
        <taxon>Eukaryota</taxon>
        <taxon>Metazoa</taxon>
        <taxon>Chordata</taxon>
        <taxon>Craniata</taxon>
        <taxon>Vertebrata</taxon>
        <taxon>Euteleostomi</taxon>
        <taxon>Actinopterygii</taxon>
        <taxon>Neopterygii</taxon>
        <taxon>Teleostei</taxon>
        <taxon>Neoteleostei</taxon>
        <taxon>Acanthomorphata</taxon>
        <taxon>Pelagiaria</taxon>
        <taxon>Scombriformes</taxon>
        <taxon>Scombridae</taxon>
        <taxon>Scomber</taxon>
    </lineage>
</organism>
<proteinExistence type="predicted"/>
<keyword evidence="3" id="KW-1185">Reference proteome</keyword>
<evidence type="ECO:0000256" key="1">
    <source>
        <dbReference type="SAM" id="MobiDB-lite"/>
    </source>
</evidence>
<feature type="compositionally biased region" description="Basic and acidic residues" evidence="1">
    <location>
        <begin position="32"/>
        <end position="73"/>
    </location>
</feature>
<dbReference type="AlphaFoldDB" id="A0AAV1PUG4"/>
<name>A0AAV1PUG4_SCOSC</name>
<dbReference type="Proteomes" id="UP001314229">
    <property type="component" value="Unassembled WGS sequence"/>
</dbReference>
<feature type="region of interest" description="Disordered" evidence="1">
    <location>
        <begin position="24"/>
        <end position="73"/>
    </location>
</feature>
<gene>
    <name evidence="2" type="ORF">FSCOSCO3_A023251</name>
</gene>
<dbReference type="EMBL" id="CAWUFR010000261">
    <property type="protein sequence ID" value="CAK6974519.1"/>
    <property type="molecule type" value="Genomic_DNA"/>
</dbReference>
<evidence type="ECO:0000313" key="3">
    <source>
        <dbReference type="Proteomes" id="UP001314229"/>
    </source>
</evidence>
<evidence type="ECO:0000313" key="2">
    <source>
        <dbReference type="EMBL" id="CAK6974519.1"/>
    </source>
</evidence>
<reference evidence="2 3" key="1">
    <citation type="submission" date="2024-01" db="EMBL/GenBank/DDBJ databases">
        <authorList>
            <person name="Alioto T."/>
            <person name="Alioto T."/>
            <person name="Gomez Garrido J."/>
        </authorList>
    </citation>
    <scope>NUCLEOTIDE SEQUENCE [LARGE SCALE GENOMIC DNA]</scope>
</reference>